<dbReference type="OrthoDB" id="10401497at2759"/>
<evidence type="ECO:0000256" key="1">
    <source>
        <dbReference type="SAM" id="MobiDB-lite"/>
    </source>
</evidence>
<protein>
    <submittedName>
        <fullName evidence="2">(apollo) hypothetical protein</fullName>
    </submittedName>
</protein>
<feature type="compositionally biased region" description="Low complexity" evidence="1">
    <location>
        <begin position="40"/>
        <end position="50"/>
    </location>
</feature>
<evidence type="ECO:0000313" key="2">
    <source>
        <dbReference type="EMBL" id="CAG4976109.1"/>
    </source>
</evidence>
<dbReference type="EMBL" id="CAJQZP010000667">
    <property type="protein sequence ID" value="CAG4976109.1"/>
    <property type="molecule type" value="Genomic_DNA"/>
</dbReference>
<feature type="region of interest" description="Disordered" evidence="1">
    <location>
        <begin position="1"/>
        <end position="60"/>
    </location>
</feature>
<accession>A0A8S3WQY2</accession>
<sequence length="116" mass="13079">MDDEAIENQLNLDVSEFEDDDGDDDIDDVDYRPQGRNRQSDNSAESSSDSEVPKQKTKKSLDLNALDQLYGFPAPVQELMVHSICRRLEKFKTGAEDQDATRKAQLYARSATFTCA</sequence>
<gene>
    <name evidence="2" type="ORF">PAPOLLO_LOCUS9215</name>
</gene>
<comment type="caution">
    <text evidence="2">The sequence shown here is derived from an EMBL/GenBank/DDBJ whole genome shotgun (WGS) entry which is preliminary data.</text>
</comment>
<evidence type="ECO:0000313" key="3">
    <source>
        <dbReference type="Proteomes" id="UP000691718"/>
    </source>
</evidence>
<dbReference type="Proteomes" id="UP000691718">
    <property type="component" value="Unassembled WGS sequence"/>
</dbReference>
<name>A0A8S3WQY2_PARAO</name>
<proteinExistence type="predicted"/>
<keyword evidence="3" id="KW-1185">Reference proteome</keyword>
<reference evidence="2" key="1">
    <citation type="submission" date="2021-04" db="EMBL/GenBank/DDBJ databases">
        <authorList>
            <person name="Tunstrom K."/>
        </authorList>
    </citation>
    <scope>NUCLEOTIDE SEQUENCE</scope>
</reference>
<organism evidence="2 3">
    <name type="scientific">Parnassius apollo</name>
    <name type="common">Apollo butterfly</name>
    <name type="synonym">Papilio apollo</name>
    <dbReference type="NCBI Taxonomy" id="110799"/>
    <lineage>
        <taxon>Eukaryota</taxon>
        <taxon>Metazoa</taxon>
        <taxon>Ecdysozoa</taxon>
        <taxon>Arthropoda</taxon>
        <taxon>Hexapoda</taxon>
        <taxon>Insecta</taxon>
        <taxon>Pterygota</taxon>
        <taxon>Neoptera</taxon>
        <taxon>Endopterygota</taxon>
        <taxon>Lepidoptera</taxon>
        <taxon>Glossata</taxon>
        <taxon>Ditrysia</taxon>
        <taxon>Papilionoidea</taxon>
        <taxon>Papilionidae</taxon>
        <taxon>Parnassiinae</taxon>
        <taxon>Parnassini</taxon>
        <taxon>Parnassius</taxon>
        <taxon>Parnassius</taxon>
    </lineage>
</organism>
<dbReference type="AlphaFoldDB" id="A0A8S3WQY2"/>
<feature type="compositionally biased region" description="Acidic residues" evidence="1">
    <location>
        <begin position="15"/>
        <end position="28"/>
    </location>
</feature>